<dbReference type="GO" id="GO:0009103">
    <property type="term" value="P:lipopolysaccharide biosynthetic process"/>
    <property type="evidence" value="ECO:0007669"/>
    <property type="project" value="UniProtKB-ARBA"/>
</dbReference>
<keyword evidence="4 10" id="KW-0808">Transferase</keyword>
<organism evidence="10 11">
    <name type="scientific">Paenibacillus uliginis N3/975</name>
    <dbReference type="NCBI Taxonomy" id="1313296"/>
    <lineage>
        <taxon>Bacteria</taxon>
        <taxon>Bacillati</taxon>
        <taxon>Bacillota</taxon>
        <taxon>Bacilli</taxon>
        <taxon>Bacillales</taxon>
        <taxon>Paenibacillaceae</taxon>
        <taxon>Paenibacillus</taxon>
    </lineage>
</organism>
<keyword evidence="3" id="KW-0328">Glycosyltransferase</keyword>
<feature type="transmembrane region" description="Helical" evidence="8">
    <location>
        <begin position="121"/>
        <end position="142"/>
    </location>
</feature>
<keyword evidence="2" id="KW-1003">Cell membrane</keyword>
<comment type="subcellular location">
    <subcellularLocation>
        <location evidence="1">Cell membrane</location>
        <topology evidence="1">Multi-pass membrane protein</topology>
    </subcellularLocation>
</comment>
<feature type="transmembrane region" description="Helical" evidence="8">
    <location>
        <begin position="205"/>
        <end position="228"/>
    </location>
</feature>
<reference evidence="10 11" key="1">
    <citation type="submission" date="2017-04" db="EMBL/GenBank/DDBJ databases">
        <authorList>
            <person name="Afonso C.L."/>
            <person name="Miller P.J."/>
            <person name="Scott M.A."/>
            <person name="Spackman E."/>
            <person name="Goraichik I."/>
            <person name="Dimitrov K.M."/>
            <person name="Suarez D.L."/>
            <person name="Swayne D.E."/>
        </authorList>
    </citation>
    <scope>NUCLEOTIDE SEQUENCE [LARGE SCALE GENOMIC DNA]</scope>
    <source>
        <strain evidence="10 11">N3/975</strain>
    </source>
</reference>
<protein>
    <submittedName>
        <fullName evidence="10">4-amino-4-deoxy-L-arabinose transferase and related glycosyltransferases of PMT family</fullName>
    </submittedName>
</protein>
<evidence type="ECO:0000259" key="9">
    <source>
        <dbReference type="Pfam" id="PF13231"/>
    </source>
</evidence>
<keyword evidence="6 8" id="KW-1133">Transmembrane helix</keyword>
<dbReference type="PANTHER" id="PTHR33908:SF11">
    <property type="entry name" value="MEMBRANE PROTEIN"/>
    <property type="match status" value="1"/>
</dbReference>
<evidence type="ECO:0000256" key="3">
    <source>
        <dbReference type="ARBA" id="ARBA00022676"/>
    </source>
</evidence>
<evidence type="ECO:0000256" key="7">
    <source>
        <dbReference type="ARBA" id="ARBA00023136"/>
    </source>
</evidence>
<dbReference type="InterPro" id="IPR050297">
    <property type="entry name" value="LipidA_mod_glycosyltrf_83"/>
</dbReference>
<feature type="domain" description="Glycosyltransferase RgtA/B/C/D-like" evidence="9">
    <location>
        <begin position="70"/>
        <end position="227"/>
    </location>
</feature>
<dbReference type="InterPro" id="IPR038731">
    <property type="entry name" value="RgtA/B/C-like"/>
</dbReference>
<dbReference type="AlphaFoldDB" id="A0A1X7HRE0"/>
<feature type="transmembrane region" description="Helical" evidence="8">
    <location>
        <begin position="149"/>
        <end position="169"/>
    </location>
</feature>
<keyword evidence="11" id="KW-1185">Reference proteome</keyword>
<feature type="transmembrane region" description="Helical" evidence="8">
    <location>
        <begin position="343"/>
        <end position="363"/>
    </location>
</feature>
<evidence type="ECO:0000256" key="4">
    <source>
        <dbReference type="ARBA" id="ARBA00022679"/>
    </source>
</evidence>
<dbReference type="EMBL" id="LT840184">
    <property type="protein sequence ID" value="SMF91515.1"/>
    <property type="molecule type" value="Genomic_DNA"/>
</dbReference>
<evidence type="ECO:0000313" key="11">
    <source>
        <dbReference type="Proteomes" id="UP000192940"/>
    </source>
</evidence>
<keyword evidence="5 8" id="KW-0812">Transmembrane</keyword>
<accession>A0A1X7HRE0</accession>
<evidence type="ECO:0000256" key="5">
    <source>
        <dbReference type="ARBA" id="ARBA00022692"/>
    </source>
</evidence>
<dbReference type="STRING" id="1313296.SAMN05661091_5484"/>
<dbReference type="GO" id="GO:0016763">
    <property type="term" value="F:pentosyltransferase activity"/>
    <property type="evidence" value="ECO:0007669"/>
    <property type="project" value="TreeGrafter"/>
</dbReference>
<evidence type="ECO:0000256" key="1">
    <source>
        <dbReference type="ARBA" id="ARBA00004651"/>
    </source>
</evidence>
<gene>
    <name evidence="10" type="ORF">SAMN05661091_5484</name>
</gene>
<evidence type="ECO:0000313" key="10">
    <source>
        <dbReference type="EMBL" id="SMF91515.1"/>
    </source>
</evidence>
<proteinExistence type="predicted"/>
<name>A0A1X7HRE0_9BACL</name>
<feature type="transmembrane region" description="Helical" evidence="8">
    <location>
        <begin position="95"/>
        <end position="115"/>
    </location>
</feature>
<evidence type="ECO:0000256" key="8">
    <source>
        <dbReference type="SAM" id="Phobius"/>
    </source>
</evidence>
<feature type="transmembrane region" description="Helical" evidence="8">
    <location>
        <begin position="294"/>
        <end position="312"/>
    </location>
</feature>
<keyword evidence="7 8" id="KW-0472">Membrane</keyword>
<dbReference type="PANTHER" id="PTHR33908">
    <property type="entry name" value="MANNOSYLTRANSFERASE YKCB-RELATED"/>
    <property type="match status" value="1"/>
</dbReference>
<sequence>MFSIWSLSRMNRKLLLAIIAGVFLMSCLLIIAGGKNGPQGAIIEMEQKYITSAEMIGHPDDVDGSSVVMPGVPLMIAGLTKLFGNEGHAFTAYRLIQSLFHALSVYLVFVLSRYMFNTSTALLACLIYALYWPAYGIVRLILPDTTMQMLMLMLVCAVIGALEFKQAGWYTAAGVLTALVAYFNLQALLYPIVFVILWWKYHSPWRVIISGTLLITIGYLLVMSPWWLSIPIFEKLMYLPGPWNIAPLWLDARFIEGNPLVHLYRSIFGGLSTKYAGRFGNEEARRVVQSALDFVRLILLYAGVVGLVWSVWKYRLKRQLPALLTLLYFIAADWLVPSLDGTGFPYGVFLLLYTAFLTNKAVIYAHKSSLHRGASRQRKYVR</sequence>
<dbReference type="Proteomes" id="UP000192940">
    <property type="component" value="Chromosome I"/>
</dbReference>
<dbReference type="GO" id="GO:0005886">
    <property type="term" value="C:plasma membrane"/>
    <property type="evidence" value="ECO:0007669"/>
    <property type="project" value="UniProtKB-SubCell"/>
</dbReference>
<dbReference type="Pfam" id="PF13231">
    <property type="entry name" value="PMT_2"/>
    <property type="match status" value="1"/>
</dbReference>
<evidence type="ECO:0000256" key="2">
    <source>
        <dbReference type="ARBA" id="ARBA00022475"/>
    </source>
</evidence>
<evidence type="ECO:0000256" key="6">
    <source>
        <dbReference type="ARBA" id="ARBA00022989"/>
    </source>
</evidence>
<feature type="transmembrane region" description="Helical" evidence="8">
    <location>
        <begin position="175"/>
        <end position="198"/>
    </location>
</feature>